<dbReference type="STRING" id="1280837.A0A316VK97"/>
<sequence>MLRSSTPDQMYSLVHDITASSEPVTEDASFFAIKESRRRMLSLGQMDKKHATPTAEPNLLIPASKAIPENSETNRSSFVVRLDNIPWKLTHHDVMSWLPKPVEKLLPSSDTVAQSVHIPIDVVSGKTSNCCFVECRDKEQAMRLVRHRNNARLLGRPVSLILTNHDDLLNEIFPFRLVSPRKDEEHCIYFTPGILMHLVQLLRSGSPQLKGPAKVVDLTTSMIRLVPARLNERLRTVLFGRVKEIICTCILAPRELVGIHESLNRLLLASSTCACFTVAQRIDILDSARQALNTIAPQH</sequence>
<dbReference type="GeneID" id="37023808"/>
<organism evidence="2 3">
    <name type="scientific">Meira miltonrushii</name>
    <dbReference type="NCBI Taxonomy" id="1280837"/>
    <lineage>
        <taxon>Eukaryota</taxon>
        <taxon>Fungi</taxon>
        <taxon>Dikarya</taxon>
        <taxon>Basidiomycota</taxon>
        <taxon>Ustilaginomycotina</taxon>
        <taxon>Exobasidiomycetes</taxon>
        <taxon>Exobasidiales</taxon>
        <taxon>Brachybasidiaceae</taxon>
        <taxon>Meira</taxon>
    </lineage>
</organism>
<evidence type="ECO:0008006" key="4">
    <source>
        <dbReference type="Google" id="ProtNLM"/>
    </source>
</evidence>
<accession>A0A316VK97</accession>
<reference evidence="2 3" key="1">
    <citation type="journal article" date="2018" name="Mol. Biol. Evol.">
        <title>Broad Genomic Sampling Reveals a Smut Pathogenic Ancestry of the Fungal Clade Ustilaginomycotina.</title>
        <authorList>
            <person name="Kijpornyongpan T."/>
            <person name="Mondo S.J."/>
            <person name="Barry K."/>
            <person name="Sandor L."/>
            <person name="Lee J."/>
            <person name="Lipzen A."/>
            <person name="Pangilinan J."/>
            <person name="LaButti K."/>
            <person name="Hainaut M."/>
            <person name="Henrissat B."/>
            <person name="Grigoriev I.V."/>
            <person name="Spatafora J.W."/>
            <person name="Aime M.C."/>
        </authorList>
    </citation>
    <scope>NUCLEOTIDE SEQUENCE [LARGE SCALE GENOMIC DNA]</scope>
    <source>
        <strain evidence="2 3">MCA 3882</strain>
    </source>
</reference>
<dbReference type="GO" id="GO:0003676">
    <property type="term" value="F:nucleic acid binding"/>
    <property type="evidence" value="ECO:0007669"/>
    <property type="project" value="InterPro"/>
</dbReference>
<dbReference type="Proteomes" id="UP000245771">
    <property type="component" value="Unassembled WGS sequence"/>
</dbReference>
<dbReference type="EMBL" id="KZ819602">
    <property type="protein sequence ID" value="PWN38029.1"/>
    <property type="molecule type" value="Genomic_DNA"/>
</dbReference>
<evidence type="ECO:0000256" key="1">
    <source>
        <dbReference type="SAM" id="MobiDB-lite"/>
    </source>
</evidence>
<dbReference type="AlphaFoldDB" id="A0A316VK97"/>
<evidence type="ECO:0000313" key="3">
    <source>
        <dbReference type="Proteomes" id="UP000245771"/>
    </source>
</evidence>
<dbReference type="Gene3D" id="3.30.70.330">
    <property type="match status" value="1"/>
</dbReference>
<dbReference type="OrthoDB" id="336240at2759"/>
<protein>
    <recommendedName>
        <fullName evidence="4">RRM domain-containing protein</fullName>
    </recommendedName>
</protein>
<evidence type="ECO:0000313" key="2">
    <source>
        <dbReference type="EMBL" id="PWN38029.1"/>
    </source>
</evidence>
<dbReference type="SUPFAM" id="SSF54928">
    <property type="entry name" value="RNA-binding domain, RBD"/>
    <property type="match status" value="1"/>
</dbReference>
<dbReference type="InterPro" id="IPR012677">
    <property type="entry name" value="Nucleotide-bd_a/b_plait_sf"/>
</dbReference>
<name>A0A316VK97_9BASI</name>
<dbReference type="InterPro" id="IPR035979">
    <property type="entry name" value="RBD_domain_sf"/>
</dbReference>
<dbReference type="RefSeq" id="XP_025358331.1">
    <property type="nucleotide sequence ID" value="XM_025502027.1"/>
</dbReference>
<gene>
    <name evidence="2" type="ORF">FA14DRAFT_22232</name>
</gene>
<proteinExistence type="predicted"/>
<keyword evidence="3" id="KW-1185">Reference proteome</keyword>
<dbReference type="InParanoid" id="A0A316VK97"/>
<feature type="region of interest" description="Disordered" evidence="1">
    <location>
        <begin position="48"/>
        <end position="67"/>
    </location>
</feature>